<feature type="compositionally biased region" description="Polar residues" evidence="1">
    <location>
        <begin position="13"/>
        <end position="23"/>
    </location>
</feature>
<gene>
    <name evidence="2" type="ORF">PHLGIDRAFT_13442</name>
</gene>
<feature type="region of interest" description="Disordered" evidence="1">
    <location>
        <begin position="1"/>
        <end position="23"/>
    </location>
</feature>
<evidence type="ECO:0000313" key="2">
    <source>
        <dbReference type="EMBL" id="KIP07058.1"/>
    </source>
</evidence>
<feature type="compositionally biased region" description="Basic residues" evidence="1">
    <location>
        <begin position="1"/>
        <end position="12"/>
    </location>
</feature>
<keyword evidence="3" id="KW-1185">Reference proteome</keyword>
<sequence length="359" mass="41344">MREIPRHHHRGCQHSQNTRGNWTSRHESLVDGWRVLNLDKREMITIPGPPVALEGIRSAELGDRPYIERPMGGVWDGVSAFLCSILEPEMIPFEHLPKLAKDKTELSAAGPDHGVTMTDLPDGILKRIFYLIDSFRDATNLCLTNSRVLLVGLHRIEQLYRRTLAPWSGDRVIIVRVTSKPPLPNPGTALAGHECSIPNIIGSDVVYPGDNLFAYFEPDRPAVPLKGFTWFKPPADPASYFPLTWQRNPGFQWQRFGGVFFYHYPMEPWIICNLTKREYAMVDDPDEHTLKRGVLYTRRQGNQASQLRYKEDWKLTLQKLRRSMNIRGQWACDRIAIVTLIQAQSRYTDWSQWKEVTGR</sequence>
<dbReference type="OrthoDB" id="2588098at2759"/>
<accession>A0A0C3PKX9</accession>
<evidence type="ECO:0000313" key="3">
    <source>
        <dbReference type="Proteomes" id="UP000053257"/>
    </source>
</evidence>
<dbReference type="AlphaFoldDB" id="A0A0C3PKX9"/>
<proteinExistence type="predicted"/>
<name>A0A0C3PKX9_PHLG1</name>
<dbReference type="HOGENOM" id="CLU_771854_0_0_1"/>
<evidence type="ECO:0000256" key="1">
    <source>
        <dbReference type="SAM" id="MobiDB-lite"/>
    </source>
</evidence>
<dbReference type="Proteomes" id="UP000053257">
    <property type="component" value="Unassembled WGS sequence"/>
</dbReference>
<reference evidence="2 3" key="1">
    <citation type="journal article" date="2014" name="PLoS Genet.">
        <title>Analysis of the Phlebiopsis gigantea genome, transcriptome and secretome provides insight into its pioneer colonization strategies of wood.</title>
        <authorList>
            <person name="Hori C."/>
            <person name="Ishida T."/>
            <person name="Igarashi K."/>
            <person name="Samejima M."/>
            <person name="Suzuki H."/>
            <person name="Master E."/>
            <person name="Ferreira P."/>
            <person name="Ruiz-Duenas F.J."/>
            <person name="Held B."/>
            <person name="Canessa P."/>
            <person name="Larrondo L.F."/>
            <person name="Schmoll M."/>
            <person name="Druzhinina I.S."/>
            <person name="Kubicek C.P."/>
            <person name="Gaskell J.A."/>
            <person name="Kersten P."/>
            <person name="St John F."/>
            <person name="Glasner J."/>
            <person name="Sabat G."/>
            <person name="Splinter BonDurant S."/>
            <person name="Syed K."/>
            <person name="Yadav J."/>
            <person name="Mgbeahuruike A.C."/>
            <person name="Kovalchuk A."/>
            <person name="Asiegbu F.O."/>
            <person name="Lackner G."/>
            <person name="Hoffmeister D."/>
            <person name="Rencoret J."/>
            <person name="Gutierrez A."/>
            <person name="Sun H."/>
            <person name="Lindquist E."/>
            <person name="Barry K."/>
            <person name="Riley R."/>
            <person name="Grigoriev I.V."/>
            <person name="Henrissat B."/>
            <person name="Kues U."/>
            <person name="Berka R.M."/>
            <person name="Martinez A.T."/>
            <person name="Covert S.F."/>
            <person name="Blanchette R.A."/>
            <person name="Cullen D."/>
        </authorList>
    </citation>
    <scope>NUCLEOTIDE SEQUENCE [LARGE SCALE GENOMIC DNA]</scope>
    <source>
        <strain evidence="2 3">11061_1 CR5-6</strain>
    </source>
</reference>
<dbReference type="EMBL" id="KN840504">
    <property type="protein sequence ID" value="KIP07058.1"/>
    <property type="molecule type" value="Genomic_DNA"/>
</dbReference>
<protein>
    <recommendedName>
        <fullName evidence="4">F-box domain-containing protein</fullName>
    </recommendedName>
</protein>
<evidence type="ECO:0008006" key="4">
    <source>
        <dbReference type="Google" id="ProtNLM"/>
    </source>
</evidence>
<organism evidence="2 3">
    <name type="scientific">Phlebiopsis gigantea (strain 11061_1 CR5-6)</name>
    <name type="common">White-rot fungus</name>
    <name type="synonym">Peniophora gigantea</name>
    <dbReference type="NCBI Taxonomy" id="745531"/>
    <lineage>
        <taxon>Eukaryota</taxon>
        <taxon>Fungi</taxon>
        <taxon>Dikarya</taxon>
        <taxon>Basidiomycota</taxon>
        <taxon>Agaricomycotina</taxon>
        <taxon>Agaricomycetes</taxon>
        <taxon>Polyporales</taxon>
        <taxon>Phanerochaetaceae</taxon>
        <taxon>Phlebiopsis</taxon>
    </lineage>
</organism>